<reference evidence="2 3" key="1">
    <citation type="submission" date="2020-03" db="EMBL/GenBank/DDBJ databases">
        <title>Variable regions in the genome of staphylococcal bacteriophage Twort.</title>
        <authorList>
            <person name="Glowacka-Rutkowska A."/>
            <person name="Gawor J."/>
            <person name="Lobocka M."/>
        </authorList>
    </citation>
    <scope>NUCLEOTIDE SEQUENCE [LARGE SCALE GENOMIC DNA]</scope>
</reference>
<feature type="compositionally biased region" description="Basic and acidic residues" evidence="1">
    <location>
        <begin position="35"/>
        <end position="52"/>
    </location>
</feature>
<accession>A0A6H0X5B7</accession>
<organism evidence="2 3">
    <name type="scientific">Staphylococcus phage Twort (strain DSM 17442 / HER 48)</name>
    <name type="common">Bacteriophage Twort</name>
    <dbReference type="NCBI Taxonomy" id="2908167"/>
    <lineage>
        <taxon>Viruses</taxon>
        <taxon>Duplodnaviria</taxon>
        <taxon>Heunggongvirae</taxon>
        <taxon>Uroviricota</taxon>
        <taxon>Caudoviricetes</taxon>
        <taxon>Herelleviridae</taxon>
        <taxon>Twortvirinae</taxon>
        <taxon>Twortvirus</taxon>
        <taxon>Twortvirus twort</taxon>
    </lineage>
</organism>
<dbReference type="RefSeq" id="YP_238558.1">
    <property type="nucleotide sequence ID" value="NC_007021.1"/>
</dbReference>
<dbReference type="KEGG" id="vg:5130360"/>
<evidence type="ECO:0000256" key="1">
    <source>
        <dbReference type="SAM" id="MobiDB-lite"/>
    </source>
</evidence>
<feature type="compositionally biased region" description="Basic and acidic residues" evidence="1">
    <location>
        <begin position="15"/>
        <end position="25"/>
    </location>
</feature>
<dbReference type="EMBL" id="MT151386">
    <property type="protein sequence ID" value="QIW89106.1"/>
    <property type="molecule type" value="Genomic_DNA"/>
</dbReference>
<organismHost>
    <name type="scientific">Twortvirus twort</name>
    <dbReference type="NCBI Taxonomy" id="55510"/>
</organismHost>
<proteinExistence type="predicted"/>
<gene>
    <name evidence="2" type="ORF">TwortDSMZ_107</name>
</gene>
<feature type="region of interest" description="Disordered" evidence="1">
    <location>
        <begin position="1"/>
        <end position="52"/>
    </location>
</feature>
<dbReference type="Proteomes" id="UP000503318">
    <property type="component" value="Segment"/>
</dbReference>
<name>A0A6H0X5B7_BPTWO</name>
<evidence type="ECO:0000313" key="2">
    <source>
        <dbReference type="EMBL" id="QIW89106.1"/>
    </source>
</evidence>
<sequence length="52" mass="6541">MNNRQSKLKGQNQFHYHDKPTDKGCYKRLKKRKTRNELKKYLQKERKKYIDK</sequence>
<feature type="compositionally biased region" description="Polar residues" evidence="1">
    <location>
        <begin position="1"/>
        <end position="14"/>
    </location>
</feature>
<evidence type="ECO:0000313" key="3">
    <source>
        <dbReference type="Proteomes" id="UP000503318"/>
    </source>
</evidence>
<dbReference type="OrthoDB" id="28293at10239"/>
<protein>
    <submittedName>
        <fullName evidence="2">Uncharacterized protein</fullName>
    </submittedName>
</protein>